<feature type="domain" description="Amidase" evidence="5">
    <location>
        <begin position="79"/>
        <end position="515"/>
    </location>
</feature>
<evidence type="ECO:0000259" key="5">
    <source>
        <dbReference type="Pfam" id="PF01425"/>
    </source>
</evidence>
<dbReference type="Proteomes" id="UP000490939">
    <property type="component" value="Unassembled WGS sequence"/>
</dbReference>
<evidence type="ECO:0000256" key="2">
    <source>
        <dbReference type="ARBA" id="ARBA00022801"/>
    </source>
</evidence>
<dbReference type="AlphaFoldDB" id="A0A8H3VQI2"/>
<dbReference type="PIRSF" id="PIRSF001221">
    <property type="entry name" value="Amidase_fungi"/>
    <property type="match status" value="1"/>
</dbReference>
<feature type="active site" description="Charge relay system" evidence="3">
    <location>
        <position position="198"/>
    </location>
</feature>
<dbReference type="PANTHER" id="PTHR46072">
    <property type="entry name" value="AMIDASE-RELATED-RELATED"/>
    <property type="match status" value="1"/>
</dbReference>
<name>A0A8H3VQI2_VENIN</name>
<feature type="binding site" evidence="4">
    <location>
        <position position="198"/>
    </location>
    <ligand>
        <name>substrate</name>
    </ligand>
</feature>
<comment type="caution">
    <text evidence="6">The sequence shown here is derived from an EMBL/GenBank/DDBJ whole genome shotgun (WGS) entry which is preliminary data.</text>
</comment>
<feature type="binding site" evidence="4">
    <location>
        <begin position="219"/>
        <end position="222"/>
    </location>
    <ligand>
        <name>substrate</name>
    </ligand>
</feature>
<evidence type="ECO:0000313" key="7">
    <source>
        <dbReference type="Proteomes" id="UP000490939"/>
    </source>
</evidence>
<feature type="active site" description="Acyl-ester intermediate" evidence="3">
    <location>
        <position position="222"/>
    </location>
</feature>
<dbReference type="InterPro" id="IPR036928">
    <property type="entry name" value="AS_sf"/>
</dbReference>
<reference evidence="6 7" key="1">
    <citation type="submission" date="2019-07" db="EMBL/GenBank/DDBJ databases">
        <title>Venturia inaequalis Genome Resource.</title>
        <authorList>
            <person name="Lichtner F.J."/>
        </authorList>
    </citation>
    <scope>NUCLEOTIDE SEQUENCE [LARGE SCALE GENOMIC DNA]</scope>
    <source>
        <strain evidence="6 7">DMI_063113</strain>
    </source>
</reference>
<comment type="similarity">
    <text evidence="1">Belongs to the amidase family.</text>
</comment>
<protein>
    <recommendedName>
        <fullName evidence="5">Amidase domain-containing protein</fullName>
    </recommendedName>
</protein>
<dbReference type="PANTHER" id="PTHR46072:SF3">
    <property type="entry name" value="AMIDASE"/>
    <property type="match status" value="1"/>
</dbReference>
<feature type="active site" description="Charge relay system" evidence="3">
    <location>
        <position position="123"/>
    </location>
</feature>
<accession>A0A8H3VQI2</accession>
<keyword evidence="7" id="KW-1185">Reference proteome</keyword>
<dbReference type="InterPro" id="IPR023631">
    <property type="entry name" value="Amidase_dom"/>
</dbReference>
<organism evidence="6 7">
    <name type="scientific">Venturia inaequalis</name>
    <name type="common">Apple scab fungus</name>
    <dbReference type="NCBI Taxonomy" id="5025"/>
    <lineage>
        <taxon>Eukaryota</taxon>
        <taxon>Fungi</taxon>
        <taxon>Dikarya</taxon>
        <taxon>Ascomycota</taxon>
        <taxon>Pezizomycotina</taxon>
        <taxon>Dothideomycetes</taxon>
        <taxon>Pleosporomycetidae</taxon>
        <taxon>Venturiales</taxon>
        <taxon>Venturiaceae</taxon>
        <taxon>Venturia</taxon>
    </lineage>
</organism>
<sequence>MSSTIPVYQQLSADKKLQQSSNIPKDWLIPPTQHENLTNLMGISLTLTRGLLNDVEYSITSDYDATALLEKLKAGFWSAEQANCLTEIFFNEAILRARHLDNERKENPQKPLPPLWGLPISLKDCFDIAGFDTSTGLGCYINDPAKENCPLAVLLLHLGAVLYCKTNLPQSIMTADSDNNIFGRTLNPWNTRLTAGGSTGGEGALLALRGSIMGVGTDIAGSIRIPALCNAIYGFRTSVGLIPYSGVRDLTTTATDGIRCVAGPMTTSIRDCSLFVKAVMEAETWRYDSDVVSVPWRNLKVKKKLRIGVVENDGLFTPTPPVRRGLTKATDLLKGREDIEVIPLTLPDMTQIYKDIFSYATLLGPDCYLSKFAQTGEPVIPSLANMGLLTLQGTDLKGFFALNARRAQAAQIYHHFFLSNNLDAIMMPPAPHTAVPLDTWASASYTGLWNYLDYPATVIPVDTVRESDIVDDVSHAQFGAEDEKFYAFYTGPEEYKDAPVAVQLVGYKQADEALLSVAVMVDSIINGTN</sequence>
<dbReference type="Gene3D" id="3.90.1300.10">
    <property type="entry name" value="Amidase signature (AS) domain"/>
    <property type="match status" value="1"/>
</dbReference>
<feature type="binding site" evidence="4">
    <location>
        <position position="172"/>
    </location>
    <ligand>
        <name>substrate</name>
    </ligand>
</feature>
<proteinExistence type="inferred from homology"/>
<dbReference type="GO" id="GO:0016787">
    <property type="term" value="F:hydrolase activity"/>
    <property type="evidence" value="ECO:0007669"/>
    <property type="project" value="UniProtKB-KW"/>
</dbReference>
<evidence type="ECO:0000256" key="3">
    <source>
        <dbReference type="PIRSR" id="PIRSR001221-1"/>
    </source>
</evidence>
<dbReference type="SUPFAM" id="SSF75304">
    <property type="entry name" value="Amidase signature (AS) enzymes"/>
    <property type="match status" value="1"/>
</dbReference>
<dbReference type="Pfam" id="PF01425">
    <property type="entry name" value="Amidase"/>
    <property type="match status" value="1"/>
</dbReference>
<evidence type="ECO:0000256" key="4">
    <source>
        <dbReference type="PIRSR" id="PIRSR001221-2"/>
    </source>
</evidence>
<keyword evidence="2" id="KW-0378">Hydrolase</keyword>
<gene>
    <name evidence="6" type="ORF">EG327_011162</name>
</gene>
<evidence type="ECO:0000256" key="1">
    <source>
        <dbReference type="ARBA" id="ARBA00009199"/>
    </source>
</evidence>
<evidence type="ECO:0000313" key="6">
    <source>
        <dbReference type="EMBL" id="KAE9991702.1"/>
    </source>
</evidence>
<dbReference type="EMBL" id="WNWR01000085">
    <property type="protein sequence ID" value="KAE9991702.1"/>
    <property type="molecule type" value="Genomic_DNA"/>
</dbReference>